<evidence type="ECO:0000256" key="4">
    <source>
        <dbReference type="ARBA" id="ARBA00022692"/>
    </source>
</evidence>
<reference evidence="12 15" key="2">
    <citation type="journal article" date="2018" name="Int. J. Syst. Evol. Microbiol.">
        <title>Pseudooceanicola lipolyticus sp. nov., a marine alphaproteobacterium, reclassification of Oceanicola flagellatus as Pseudooceanicola flagellatus comb. nov. and emended description of the genus Pseudooceanicola.</title>
        <authorList>
            <person name="Huang M.-M."/>
            <person name="Guo L.-L."/>
            <person name="Wu Y.-H."/>
            <person name="Lai Q.-L."/>
            <person name="Shao Z.-Z."/>
            <person name="Wang C.-S."/>
            <person name="Wu M."/>
            <person name="Xu X.-W."/>
        </authorList>
    </citation>
    <scope>NUCLEOTIDE SEQUENCE [LARGE SCALE GENOMIC DNA]</scope>
    <source>
        <strain evidence="12 15">Ar-45</strain>
    </source>
</reference>
<feature type="transmembrane region" description="Helical" evidence="8">
    <location>
        <begin position="223"/>
        <end position="240"/>
    </location>
</feature>
<dbReference type="InterPro" id="IPR010920">
    <property type="entry name" value="LSM_dom_sf"/>
</dbReference>
<feature type="transmembrane region" description="Helical" evidence="8">
    <location>
        <begin position="20"/>
        <end position="38"/>
    </location>
</feature>
<dbReference type="Pfam" id="PF21082">
    <property type="entry name" value="MS_channel_3rd"/>
    <property type="match status" value="1"/>
</dbReference>
<dbReference type="InterPro" id="IPR006686">
    <property type="entry name" value="MscS_channel_CS"/>
</dbReference>
<dbReference type="AlphaFoldDB" id="A0A285IYH7"/>
<feature type="transmembrane region" description="Helical" evidence="8">
    <location>
        <begin position="299"/>
        <end position="321"/>
    </location>
</feature>
<evidence type="ECO:0000313" key="15">
    <source>
        <dbReference type="Proteomes" id="UP000231702"/>
    </source>
</evidence>
<evidence type="ECO:0000259" key="11">
    <source>
        <dbReference type="Pfam" id="PF21082"/>
    </source>
</evidence>
<dbReference type="Pfam" id="PF00924">
    <property type="entry name" value="MS_channel_2nd"/>
    <property type="match status" value="1"/>
</dbReference>
<dbReference type="EMBL" id="PGTD01000023">
    <property type="protein sequence ID" value="PJE25741.1"/>
    <property type="molecule type" value="Genomic_DNA"/>
</dbReference>
<protein>
    <submittedName>
        <fullName evidence="12">DUF3772 domain-containing protein</fullName>
    </submittedName>
    <submittedName>
        <fullName evidence="13">Small-conductance mechanosensitive channel</fullName>
    </submittedName>
</protein>
<feature type="transmembrane region" description="Helical" evidence="8">
    <location>
        <begin position="535"/>
        <end position="552"/>
    </location>
</feature>
<feature type="compositionally biased region" description="Low complexity" evidence="7">
    <location>
        <begin position="803"/>
        <end position="814"/>
    </location>
</feature>
<accession>A0A285IYH7</accession>
<dbReference type="InterPro" id="IPR011014">
    <property type="entry name" value="MscS_channel_TM-2"/>
</dbReference>
<keyword evidence="5 8" id="KW-1133">Transmembrane helix</keyword>
<dbReference type="InterPro" id="IPR052702">
    <property type="entry name" value="MscS-like_channel"/>
</dbReference>
<dbReference type="EMBL" id="OBEA01000004">
    <property type="protein sequence ID" value="SNY53032.1"/>
    <property type="molecule type" value="Genomic_DNA"/>
</dbReference>
<dbReference type="Proteomes" id="UP000231655">
    <property type="component" value="Unassembled WGS sequence"/>
</dbReference>
<evidence type="ECO:0000256" key="6">
    <source>
        <dbReference type="ARBA" id="ARBA00023136"/>
    </source>
</evidence>
<dbReference type="OrthoDB" id="9799209at2"/>
<feature type="transmembrane region" description="Helical" evidence="8">
    <location>
        <begin position="602"/>
        <end position="631"/>
    </location>
</feature>
<dbReference type="PANTHER" id="PTHR30347:SF1">
    <property type="entry name" value="MECHANOSENSITIVE CHANNEL MSCK"/>
    <property type="match status" value="1"/>
</dbReference>
<feature type="transmembrane region" description="Helical" evidence="8">
    <location>
        <begin position="415"/>
        <end position="439"/>
    </location>
</feature>
<keyword evidence="6 8" id="KW-0472">Membrane</keyword>
<dbReference type="GO" id="GO:0005886">
    <property type="term" value="C:plasma membrane"/>
    <property type="evidence" value="ECO:0007669"/>
    <property type="project" value="UniProtKB-SubCell"/>
</dbReference>
<feature type="transmembrane region" description="Helical" evidence="8">
    <location>
        <begin position="261"/>
        <end position="287"/>
    </location>
</feature>
<keyword evidence="4 8" id="KW-0812">Transmembrane</keyword>
<dbReference type="SUPFAM" id="SSF82861">
    <property type="entry name" value="Mechanosensitive channel protein MscS (YggB), transmembrane region"/>
    <property type="match status" value="1"/>
</dbReference>
<dbReference type="InterPro" id="IPR049278">
    <property type="entry name" value="MS_channel_C"/>
</dbReference>
<feature type="transmembrane region" description="Helical" evidence="8">
    <location>
        <begin position="484"/>
        <end position="507"/>
    </location>
</feature>
<comment type="subcellular location">
    <subcellularLocation>
        <location evidence="1">Cell membrane</location>
        <topology evidence="1">Multi-pass membrane protein</topology>
    </subcellularLocation>
</comment>
<evidence type="ECO:0000256" key="8">
    <source>
        <dbReference type="SAM" id="Phobius"/>
    </source>
</evidence>
<feature type="domain" description="Mechanosensitive ion channel MscS C-terminal" evidence="11">
    <location>
        <begin position="694"/>
        <end position="775"/>
    </location>
</feature>
<dbReference type="SUPFAM" id="SSF50182">
    <property type="entry name" value="Sm-like ribonucleoproteins"/>
    <property type="match status" value="1"/>
</dbReference>
<dbReference type="InterPro" id="IPR006685">
    <property type="entry name" value="MscS_channel_2nd"/>
</dbReference>
<feature type="transmembrane region" description="Helical" evidence="8">
    <location>
        <begin position="451"/>
        <end position="472"/>
    </location>
</feature>
<dbReference type="Gene3D" id="2.30.30.60">
    <property type="match status" value="1"/>
</dbReference>
<keyword evidence="15" id="KW-1185">Reference proteome</keyword>
<dbReference type="PANTHER" id="PTHR30347">
    <property type="entry name" value="POTASSIUM CHANNEL RELATED"/>
    <property type="match status" value="1"/>
</dbReference>
<dbReference type="InterPro" id="IPR022249">
    <property type="entry name" value="DUF3772"/>
</dbReference>
<dbReference type="PROSITE" id="PS01246">
    <property type="entry name" value="UPF0003"/>
    <property type="match status" value="1"/>
</dbReference>
<evidence type="ECO:0000313" key="12">
    <source>
        <dbReference type="EMBL" id="PJE25741.1"/>
    </source>
</evidence>
<dbReference type="Pfam" id="PF12607">
    <property type="entry name" value="DUF3772"/>
    <property type="match status" value="1"/>
</dbReference>
<evidence type="ECO:0000259" key="9">
    <source>
        <dbReference type="Pfam" id="PF00924"/>
    </source>
</evidence>
<sequence>MQAARRGVTVALPIHRPGALLRLFVLILTALAFCWGAPLSAQEGQGSPAALSAEDISAWEAVATRAEDAIESDRASDAAFEELRSQLAGWRSRFEAARSANSAAISAVEAQIDTLGPVPESGEEPQAVAEQRAMLEERRSELQEPVRRAEIAFSRADALIRSIDTSLRARQAKALLRLGPSPLDPTNWPGALDDLGGFLRAIGVDVRDHWKTPVQRDIFRQNLPVVIFLVILALVLVARGRGWIETLALRLLDQERSAARWLVSFIVSLGQILLPVLGLVLLSTAAISSGLLGTRGETMISALPGAGFMIFATRWLGDFVFPVSERSGLMLALSQSQRREGRVYANVLGLLLGVYWLAQEASDLEDWPARTTNVLIFPLLVVLGLFLLRISRFLILHGRAEAEESDGSTSFRQQLVFFLGQSVAVLAVLGPALAAIGYFHAGTALVLQMFYSLELLALVLILQKAFVEIFVVVTGDRTRASESLLPVIIAFVLNLIALPFLALIWGARQTDLSELWTKFRAGFTVGETHISPSDFLLFILVFVLGYGLTRLVQGAMRTSVLPKTRLDIGGQNAVISGLGYVGIFLAALIAITSAGIDLSSLAIVAGALSVGVGFGLQTIVSNFVSGIILLIERPISEGDWIEVGGEMGFVRSISVRSTRIETFDRTDVIVPNADLISGKVTNWTRGNLIGRLIVPVGVGYGSDTRHVAKILQEIAEEQPLVLLNPPPGVIFTAFGADSLNFEIRAILRDVTQILVVQTEILHRIAERFSEEGIEIPFAQRDIWLRNPEALQPKQDTPSKGPVASQPSEPTSATPPTGPAPSHLRDPDAGGEGDGGDR</sequence>
<dbReference type="SUPFAM" id="SSF82689">
    <property type="entry name" value="Mechanosensitive channel protein MscS (YggB), C-terminal domain"/>
    <property type="match status" value="1"/>
</dbReference>
<dbReference type="InterPro" id="IPR023408">
    <property type="entry name" value="MscS_beta-dom_sf"/>
</dbReference>
<comment type="similarity">
    <text evidence="2">Belongs to the MscS (TC 1.A.23) family.</text>
</comment>
<proteinExistence type="inferred from homology"/>
<reference evidence="13 14" key="1">
    <citation type="submission" date="2017-09" db="EMBL/GenBank/DDBJ databases">
        <authorList>
            <person name="Ehlers B."/>
            <person name="Leendertz F.H."/>
        </authorList>
    </citation>
    <scope>NUCLEOTIDE SEQUENCE [LARGE SCALE GENOMIC DNA]</scope>
    <source>
        <strain evidence="13 14">CGMCC 1.12662</strain>
    </source>
</reference>
<evidence type="ECO:0000256" key="2">
    <source>
        <dbReference type="ARBA" id="ARBA00008017"/>
    </source>
</evidence>
<feature type="transmembrane region" description="Helical" evidence="8">
    <location>
        <begin position="374"/>
        <end position="395"/>
    </location>
</feature>
<keyword evidence="3" id="KW-1003">Cell membrane</keyword>
<dbReference type="Gene3D" id="3.30.70.100">
    <property type="match status" value="1"/>
</dbReference>
<feature type="transmembrane region" description="Helical" evidence="8">
    <location>
        <begin position="341"/>
        <end position="358"/>
    </location>
</feature>
<dbReference type="Proteomes" id="UP000231702">
    <property type="component" value="Unassembled WGS sequence"/>
</dbReference>
<feature type="domain" description="DUF3772" evidence="10">
    <location>
        <begin position="147"/>
        <end position="205"/>
    </location>
</feature>
<feature type="domain" description="Mechanosensitive ion channel MscS" evidence="9">
    <location>
        <begin position="618"/>
        <end position="685"/>
    </location>
</feature>
<name>A0A285IYH7_9RHOB</name>
<dbReference type="GO" id="GO:0008381">
    <property type="term" value="F:mechanosensitive monoatomic ion channel activity"/>
    <property type="evidence" value="ECO:0007669"/>
    <property type="project" value="UniProtKB-ARBA"/>
</dbReference>
<dbReference type="InterPro" id="IPR011066">
    <property type="entry name" value="MscS_channel_C_sf"/>
</dbReference>
<evidence type="ECO:0000256" key="1">
    <source>
        <dbReference type="ARBA" id="ARBA00004651"/>
    </source>
</evidence>
<evidence type="ECO:0000259" key="10">
    <source>
        <dbReference type="Pfam" id="PF12607"/>
    </source>
</evidence>
<feature type="transmembrane region" description="Helical" evidence="8">
    <location>
        <begin position="573"/>
        <end position="596"/>
    </location>
</feature>
<evidence type="ECO:0000313" key="14">
    <source>
        <dbReference type="Proteomes" id="UP000231655"/>
    </source>
</evidence>
<dbReference type="RefSeq" id="WP_097146204.1">
    <property type="nucleotide sequence ID" value="NZ_OBEA01000004.1"/>
</dbReference>
<evidence type="ECO:0000313" key="13">
    <source>
        <dbReference type="EMBL" id="SNY53032.1"/>
    </source>
</evidence>
<evidence type="ECO:0000256" key="5">
    <source>
        <dbReference type="ARBA" id="ARBA00022989"/>
    </source>
</evidence>
<evidence type="ECO:0000256" key="7">
    <source>
        <dbReference type="SAM" id="MobiDB-lite"/>
    </source>
</evidence>
<organism evidence="13 14">
    <name type="scientific">Pseudooceanicola antarcticus</name>
    <dbReference type="NCBI Taxonomy" id="1247613"/>
    <lineage>
        <taxon>Bacteria</taxon>
        <taxon>Pseudomonadati</taxon>
        <taxon>Pseudomonadota</taxon>
        <taxon>Alphaproteobacteria</taxon>
        <taxon>Rhodobacterales</taxon>
        <taxon>Paracoccaceae</taxon>
        <taxon>Pseudooceanicola</taxon>
    </lineage>
</organism>
<dbReference type="Gene3D" id="1.10.287.1260">
    <property type="match status" value="1"/>
</dbReference>
<gene>
    <name evidence="12" type="ORF">CVM39_18725</name>
    <name evidence="13" type="ORF">SAMN06297129_2472</name>
</gene>
<feature type="region of interest" description="Disordered" evidence="7">
    <location>
        <begin position="786"/>
        <end position="837"/>
    </location>
</feature>
<evidence type="ECO:0000256" key="3">
    <source>
        <dbReference type="ARBA" id="ARBA00022475"/>
    </source>
</evidence>